<dbReference type="SMART" id="SM00387">
    <property type="entry name" value="HATPase_c"/>
    <property type="match status" value="1"/>
</dbReference>
<evidence type="ECO:0000256" key="1">
    <source>
        <dbReference type="ARBA" id="ARBA00000085"/>
    </source>
</evidence>
<protein>
    <recommendedName>
        <fullName evidence="2">histidine kinase</fullName>
        <ecNumber evidence="2">2.7.13.3</ecNumber>
    </recommendedName>
</protein>
<dbReference type="InterPro" id="IPR004358">
    <property type="entry name" value="Sig_transdc_His_kin-like_C"/>
</dbReference>
<dbReference type="InterPro" id="IPR036890">
    <property type="entry name" value="HATPase_C_sf"/>
</dbReference>
<dbReference type="EC" id="2.7.13.3" evidence="2"/>
<dbReference type="InterPro" id="IPR003661">
    <property type="entry name" value="HisK_dim/P_dom"/>
</dbReference>
<dbReference type="SMART" id="SM00448">
    <property type="entry name" value="REC"/>
    <property type="match status" value="1"/>
</dbReference>
<dbReference type="Pfam" id="PF02518">
    <property type="entry name" value="HATPase_c"/>
    <property type="match status" value="1"/>
</dbReference>
<comment type="catalytic activity">
    <reaction evidence="1">
        <text>ATP + protein L-histidine = ADP + protein N-phospho-L-histidine.</text>
        <dbReference type="EC" id="2.7.13.3"/>
    </reaction>
</comment>
<feature type="domain" description="Histidine kinase" evidence="6">
    <location>
        <begin position="189"/>
        <end position="439"/>
    </location>
</feature>
<evidence type="ECO:0000313" key="9">
    <source>
        <dbReference type="Proteomes" id="UP000787472"/>
    </source>
</evidence>
<name>A0A9E5MGL8_9GAMM</name>
<feature type="modified residue" description="4-aspartylphosphate" evidence="4">
    <location>
        <position position="67"/>
    </location>
</feature>
<dbReference type="Gene3D" id="3.40.50.2300">
    <property type="match status" value="1"/>
</dbReference>
<dbReference type="RefSeq" id="WP_167182500.1">
    <property type="nucleotide sequence ID" value="NZ_JAAONZ010000003.1"/>
</dbReference>
<organism evidence="8 9">
    <name type="scientific">Pseudomaricurvus hydrocarbonicus</name>
    <dbReference type="NCBI Taxonomy" id="1470433"/>
    <lineage>
        <taxon>Bacteria</taxon>
        <taxon>Pseudomonadati</taxon>
        <taxon>Pseudomonadota</taxon>
        <taxon>Gammaproteobacteria</taxon>
        <taxon>Cellvibrionales</taxon>
        <taxon>Cellvibrionaceae</taxon>
        <taxon>Pseudomaricurvus</taxon>
    </lineage>
</organism>
<proteinExistence type="predicted"/>
<dbReference type="CDD" id="cd00082">
    <property type="entry name" value="HisKA"/>
    <property type="match status" value="1"/>
</dbReference>
<dbReference type="InterPro" id="IPR001789">
    <property type="entry name" value="Sig_transdc_resp-reg_receiver"/>
</dbReference>
<dbReference type="InterPro" id="IPR005467">
    <property type="entry name" value="His_kinase_dom"/>
</dbReference>
<dbReference type="GO" id="GO:0000155">
    <property type="term" value="F:phosphorelay sensor kinase activity"/>
    <property type="evidence" value="ECO:0007669"/>
    <property type="project" value="InterPro"/>
</dbReference>
<dbReference type="InterPro" id="IPR036097">
    <property type="entry name" value="HisK_dim/P_sf"/>
</dbReference>
<dbReference type="PANTHER" id="PTHR43065">
    <property type="entry name" value="SENSOR HISTIDINE KINASE"/>
    <property type="match status" value="1"/>
</dbReference>
<dbReference type="AlphaFoldDB" id="A0A9E5MGL8"/>
<comment type="caution">
    <text evidence="8">The sequence shown here is derived from an EMBL/GenBank/DDBJ whole genome shotgun (WGS) entry which is preliminary data.</text>
</comment>
<dbReference type="InterPro" id="IPR003594">
    <property type="entry name" value="HATPase_dom"/>
</dbReference>
<evidence type="ECO:0000256" key="5">
    <source>
        <dbReference type="SAM" id="Coils"/>
    </source>
</evidence>
<evidence type="ECO:0000259" key="6">
    <source>
        <dbReference type="PROSITE" id="PS50109"/>
    </source>
</evidence>
<evidence type="ECO:0000313" key="8">
    <source>
        <dbReference type="EMBL" id="NHO64851.1"/>
    </source>
</evidence>
<dbReference type="PANTHER" id="PTHR43065:SF50">
    <property type="entry name" value="HISTIDINE KINASE"/>
    <property type="match status" value="1"/>
</dbReference>
<gene>
    <name evidence="8" type="ORF">G8770_04775</name>
</gene>
<dbReference type="Gene3D" id="3.30.565.10">
    <property type="entry name" value="Histidine kinase-like ATPase, C-terminal domain"/>
    <property type="match status" value="1"/>
</dbReference>
<evidence type="ECO:0000256" key="4">
    <source>
        <dbReference type="PROSITE-ProRule" id="PRU00169"/>
    </source>
</evidence>
<keyword evidence="5" id="KW-0175">Coiled coil</keyword>
<keyword evidence="3 4" id="KW-0597">Phosphoprotein</keyword>
<sequence>MDERMMPPVDDDASYSPSILIVDDSSVNRKVMSFILQSAYDRLHTVDDGQQCLDALNQTPFDLVLLDLNMPAKNGFEVLQTVRATATPKSDSGRHTPAFIVVSADNNPDTISRALQLGAADYVTTPFNRDELLARVKTHLALRSREQDLEARVQQRTSELEATNQALQKAQNQLIQAEKMVSLGQLSAGIAHEINNPIGYILSNLDSLQDYMQDVVKLIGQYQQAEPYISDASARKQLQNLQDSINVPFLKEDVQQLITDSLSGARQVKQIIADLKVFAHHPQNRQWEKVSLESCIRSVLNMIKNEIKYKAEIHLDLEAALPSIDGVTTQIYQVMTNLLVNAAQAIPVDRHGDVFIQTRNLQPAEDAIEISIRDTGTGMDDDVLSKIFDPFFTTKEVGQGTGLGLSVSYGFIEAHHGRIEVHSEPGRGSHFVVTLPISQH</sequence>
<dbReference type="Gene3D" id="1.10.287.130">
    <property type="match status" value="1"/>
</dbReference>
<feature type="domain" description="Response regulatory" evidence="7">
    <location>
        <begin position="18"/>
        <end position="140"/>
    </location>
</feature>
<dbReference type="SUPFAM" id="SSF47384">
    <property type="entry name" value="Homodimeric domain of signal transducing histidine kinase"/>
    <property type="match status" value="1"/>
</dbReference>
<evidence type="ECO:0000259" key="7">
    <source>
        <dbReference type="PROSITE" id="PS50110"/>
    </source>
</evidence>
<dbReference type="PRINTS" id="PR00344">
    <property type="entry name" value="BCTRLSENSOR"/>
</dbReference>
<accession>A0A9E5MGL8</accession>
<reference evidence="8" key="1">
    <citation type="submission" date="2020-03" db="EMBL/GenBank/DDBJ databases">
        <authorList>
            <person name="Guo F."/>
        </authorList>
    </citation>
    <scope>NUCLEOTIDE SEQUENCE</scope>
    <source>
        <strain evidence="8">JCM 30134</strain>
    </source>
</reference>
<feature type="coiled-coil region" evidence="5">
    <location>
        <begin position="146"/>
        <end position="180"/>
    </location>
</feature>
<dbReference type="InterPro" id="IPR011006">
    <property type="entry name" value="CheY-like_superfamily"/>
</dbReference>
<dbReference type="EMBL" id="JAAONZ010000003">
    <property type="protein sequence ID" value="NHO64851.1"/>
    <property type="molecule type" value="Genomic_DNA"/>
</dbReference>
<evidence type="ECO:0000256" key="3">
    <source>
        <dbReference type="ARBA" id="ARBA00022553"/>
    </source>
</evidence>
<dbReference type="PROSITE" id="PS50110">
    <property type="entry name" value="RESPONSE_REGULATORY"/>
    <property type="match status" value="1"/>
</dbReference>
<dbReference type="SUPFAM" id="SSF55874">
    <property type="entry name" value="ATPase domain of HSP90 chaperone/DNA topoisomerase II/histidine kinase"/>
    <property type="match status" value="1"/>
</dbReference>
<evidence type="ECO:0000256" key="2">
    <source>
        <dbReference type="ARBA" id="ARBA00012438"/>
    </source>
</evidence>
<dbReference type="PROSITE" id="PS50109">
    <property type="entry name" value="HIS_KIN"/>
    <property type="match status" value="1"/>
</dbReference>
<dbReference type="SUPFAM" id="SSF52172">
    <property type="entry name" value="CheY-like"/>
    <property type="match status" value="1"/>
</dbReference>
<dbReference type="Pfam" id="PF00072">
    <property type="entry name" value="Response_reg"/>
    <property type="match status" value="1"/>
</dbReference>
<keyword evidence="9" id="KW-1185">Reference proteome</keyword>
<dbReference type="Proteomes" id="UP000787472">
    <property type="component" value="Unassembled WGS sequence"/>
</dbReference>